<dbReference type="SUPFAM" id="SSF47336">
    <property type="entry name" value="ACP-like"/>
    <property type="match status" value="1"/>
</dbReference>
<evidence type="ECO:0000313" key="3">
    <source>
        <dbReference type="Proteomes" id="UP000190897"/>
    </source>
</evidence>
<dbReference type="RefSeq" id="WP_082216569.1">
    <property type="nucleotide sequence ID" value="NZ_FUZA01000006.1"/>
</dbReference>
<protein>
    <submittedName>
        <fullName evidence="2">Phosphopantetheine attachment site</fullName>
    </submittedName>
</protein>
<evidence type="ECO:0000313" key="2">
    <source>
        <dbReference type="EMBL" id="SKC08788.1"/>
    </source>
</evidence>
<dbReference type="PROSITE" id="PS50075">
    <property type="entry name" value="CARRIER"/>
    <property type="match status" value="1"/>
</dbReference>
<dbReference type="Pfam" id="PF00550">
    <property type="entry name" value="PP-binding"/>
    <property type="match status" value="1"/>
</dbReference>
<evidence type="ECO:0000259" key="1">
    <source>
        <dbReference type="PROSITE" id="PS50075"/>
    </source>
</evidence>
<dbReference type="AlphaFoldDB" id="A0A1T5GK93"/>
<keyword evidence="3" id="KW-1185">Reference proteome</keyword>
<proteinExistence type="predicted"/>
<dbReference type="InterPro" id="IPR036736">
    <property type="entry name" value="ACP-like_sf"/>
</dbReference>
<dbReference type="InterPro" id="IPR009081">
    <property type="entry name" value="PP-bd_ACP"/>
</dbReference>
<reference evidence="3" key="1">
    <citation type="submission" date="2017-02" db="EMBL/GenBank/DDBJ databases">
        <authorList>
            <person name="Varghese N."/>
            <person name="Submissions S."/>
        </authorList>
    </citation>
    <scope>NUCLEOTIDE SEQUENCE [LARGE SCALE GENOMIC DNA]</scope>
    <source>
        <strain evidence="3">DSM 22270</strain>
    </source>
</reference>
<dbReference type="Gene3D" id="1.10.1200.10">
    <property type="entry name" value="ACP-like"/>
    <property type="match status" value="1"/>
</dbReference>
<dbReference type="STRING" id="651661.SAMN05660293_04050"/>
<name>A0A1T5GK93_9BACT</name>
<dbReference type="EMBL" id="FUZA01000006">
    <property type="protein sequence ID" value="SKC08788.1"/>
    <property type="molecule type" value="Genomic_DNA"/>
</dbReference>
<feature type="domain" description="Carrier" evidence="1">
    <location>
        <begin position="6"/>
        <end position="80"/>
    </location>
</feature>
<sequence>MNKTYTEISGWIIERIAHHAELESEQIKLDTEIVNFRLDSLLMVNITSELEEWLGMELSPSIFWEMGTIGATTNWILENQEA</sequence>
<dbReference type="Proteomes" id="UP000190897">
    <property type="component" value="Unassembled WGS sequence"/>
</dbReference>
<accession>A0A1T5GK93</accession>
<dbReference type="OrthoDB" id="961722at2"/>
<organism evidence="2 3">
    <name type="scientific">Dyadobacter psychrophilus</name>
    <dbReference type="NCBI Taxonomy" id="651661"/>
    <lineage>
        <taxon>Bacteria</taxon>
        <taxon>Pseudomonadati</taxon>
        <taxon>Bacteroidota</taxon>
        <taxon>Cytophagia</taxon>
        <taxon>Cytophagales</taxon>
        <taxon>Spirosomataceae</taxon>
        <taxon>Dyadobacter</taxon>
    </lineage>
</organism>
<gene>
    <name evidence="2" type="ORF">SAMN05660293_04050</name>
</gene>